<organism evidence="1 2">
    <name type="scientific">Trapa natans</name>
    <name type="common">Water chestnut</name>
    <dbReference type="NCBI Taxonomy" id="22666"/>
    <lineage>
        <taxon>Eukaryota</taxon>
        <taxon>Viridiplantae</taxon>
        <taxon>Streptophyta</taxon>
        <taxon>Embryophyta</taxon>
        <taxon>Tracheophyta</taxon>
        <taxon>Spermatophyta</taxon>
        <taxon>Magnoliopsida</taxon>
        <taxon>eudicotyledons</taxon>
        <taxon>Gunneridae</taxon>
        <taxon>Pentapetalae</taxon>
        <taxon>rosids</taxon>
        <taxon>malvids</taxon>
        <taxon>Myrtales</taxon>
        <taxon>Lythraceae</taxon>
        <taxon>Trapa</taxon>
    </lineage>
</organism>
<dbReference type="Proteomes" id="UP001346149">
    <property type="component" value="Unassembled WGS sequence"/>
</dbReference>
<reference evidence="1 2" key="1">
    <citation type="journal article" date="2023" name="Hortic Res">
        <title>Pangenome of water caltrop reveals structural variations and asymmetric subgenome divergence after allopolyploidization.</title>
        <authorList>
            <person name="Zhang X."/>
            <person name="Chen Y."/>
            <person name="Wang L."/>
            <person name="Yuan Y."/>
            <person name="Fang M."/>
            <person name="Shi L."/>
            <person name="Lu R."/>
            <person name="Comes H.P."/>
            <person name="Ma Y."/>
            <person name="Chen Y."/>
            <person name="Huang G."/>
            <person name="Zhou Y."/>
            <person name="Zheng Z."/>
            <person name="Qiu Y."/>
        </authorList>
    </citation>
    <scope>NUCLEOTIDE SEQUENCE [LARGE SCALE GENOMIC DNA]</scope>
    <source>
        <strain evidence="1">F231</strain>
    </source>
</reference>
<gene>
    <name evidence="1" type="ORF">SAY86_024792</name>
</gene>
<keyword evidence="2" id="KW-1185">Reference proteome</keyword>
<evidence type="ECO:0000313" key="2">
    <source>
        <dbReference type="Proteomes" id="UP001346149"/>
    </source>
</evidence>
<dbReference type="AlphaFoldDB" id="A0AAN7RDN9"/>
<proteinExistence type="predicted"/>
<comment type="caution">
    <text evidence="1">The sequence shown here is derived from an EMBL/GenBank/DDBJ whole genome shotgun (WGS) entry which is preliminary data.</text>
</comment>
<evidence type="ECO:0000313" key="1">
    <source>
        <dbReference type="EMBL" id="KAK4799427.1"/>
    </source>
</evidence>
<protein>
    <submittedName>
        <fullName evidence="1">Uncharacterized protein</fullName>
    </submittedName>
</protein>
<accession>A0AAN7RDN9</accession>
<name>A0AAN7RDN9_TRANT</name>
<sequence length="105" mass="11762">MIFKSERNQPIHVDVISGSKAFLAQLAGAKETRWWFRRRTELIIAGAALDDAVSEYVDGLRVRTVQGDTSVVLRELHLSDLADRHGPRITDSRVGGEDEGGLFQW</sequence>
<dbReference type="EMBL" id="JAXQNO010000004">
    <property type="protein sequence ID" value="KAK4799427.1"/>
    <property type="molecule type" value="Genomic_DNA"/>
</dbReference>